<dbReference type="PROSITE" id="PS51318">
    <property type="entry name" value="TAT"/>
    <property type="match status" value="1"/>
</dbReference>
<name>A0A8J8Q3F3_9EURY</name>
<proteinExistence type="predicted"/>
<dbReference type="InterPro" id="IPR006311">
    <property type="entry name" value="TAT_signal"/>
</dbReference>
<gene>
    <name evidence="2" type="ORF">CV102_22535</name>
</gene>
<dbReference type="OrthoDB" id="198474at2157"/>
<dbReference type="Pfam" id="PF13618">
    <property type="entry name" value="Gluconate_2-dh3"/>
    <property type="match status" value="1"/>
</dbReference>
<organism evidence="2 3">
    <name type="scientific">Natronococcus pandeyae</name>
    <dbReference type="NCBI Taxonomy" id="2055836"/>
    <lineage>
        <taxon>Archaea</taxon>
        <taxon>Methanobacteriati</taxon>
        <taxon>Methanobacteriota</taxon>
        <taxon>Stenosarchaea group</taxon>
        <taxon>Halobacteria</taxon>
        <taxon>Halobacteriales</taxon>
        <taxon>Natrialbaceae</taxon>
        <taxon>Natronococcus</taxon>
    </lineage>
</organism>
<dbReference type="EMBL" id="PHNJ01000018">
    <property type="protein sequence ID" value="TYL36405.1"/>
    <property type="molecule type" value="Genomic_DNA"/>
</dbReference>
<accession>A0A8J8Q3F3</accession>
<keyword evidence="3" id="KW-1185">Reference proteome</keyword>
<sequence length="181" mass="19555">MKLTRRDAVAALTAAGVSASAVAMARLDDRASESGAFTARDLDVLLATADVVYPSAVSVTEEFIETYSVGRVQDREVYRTGMKRAIADVNAYAGRYTGTPFPDLAPSARDQVLREMGVDRVQPEPEGTVPEQVRYYLVNELLYALYSTPTGGELVGLENPPGYAGGLESYQQAPEDRPADE</sequence>
<dbReference type="Proteomes" id="UP000766904">
    <property type="component" value="Unassembled WGS sequence"/>
</dbReference>
<dbReference type="RefSeq" id="WP_148860241.1">
    <property type="nucleotide sequence ID" value="NZ_PHNJ01000018.1"/>
</dbReference>
<protein>
    <recommendedName>
        <fullName evidence="4">Gluconate 2-dehydrogenase subunit 3 family protein</fullName>
    </recommendedName>
</protein>
<comment type="caution">
    <text evidence="2">The sequence shown here is derived from an EMBL/GenBank/DDBJ whole genome shotgun (WGS) entry which is preliminary data.</text>
</comment>
<dbReference type="AlphaFoldDB" id="A0A8J8Q3F3"/>
<evidence type="ECO:0000256" key="1">
    <source>
        <dbReference type="SAM" id="MobiDB-lite"/>
    </source>
</evidence>
<evidence type="ECO:0000313" key="3">
    <source>
        <dbReference type="Proteomes" id="UP000766904"/>
    </source>
</evidence>
<evidence type="ECO:0000313" key="2">
    <source>
        <dbReference type="EMBL" id="TYL36405.1"/>
    </source>
</evidence>
<dbReference type="InterPro" id="IPR027056">
    <property type="entry name" value="Gluconate_2DH_su3"/>
</dbReference>
<feature type="region of interest" description="Disordered" evidence="1">
    <location>
        <begin position="157"/>
        <end position="181"/>
    </location>
</feature>
<reference evidence="2" key="1">
    <citation type="submission" date="2017-11" db="EMBL/GenBank/DDBJ databases">
        <authorList>
            <person name="Kajale S.C."/>
            <person name="Sharma A."/>
        </authorList>
    </citation>
    <scope>NUCLEOTIDE SEQUENCE</scope>
    <source>
        <strain evidence="2">LS1_42</strain>
    </source>
</reference>
<evidence type="ECO:0008006" key="4">
    <source>
        <dbReference type="Google" id="ProtNLM"/>
    </source>
</evidence>